<dbReference type="GO" id="GO:0022857">
    <property type="term" value="F:transmembrane transporter activity"/>
    <property type="evidence" value="ECO:0007669"/>
    <property type="project" value="InterPro"/>
</dbReference>
<feature type="transmembrane region" description="Helical" evidence="7">
    <location>
        <begin position="258"/>
        <end position="280"/>
    </location>
</feature>
<feature type="transmembrane region" description="Helical" evidence="7">
    <location>
        <begin position="426"/>
        <end position="449"/>
    </location>
</feature>
<comment type="caution">
    <text evidence="9">The sequence shown here is derived from an EMBL/GenBank/DDBJ whole genome shotgun (WGS) entry which is preliminary data.</text>
</comment>
<proteinExistence type="predicted"/>
<evidence type="ECO:0000313" key="9">
    <source>
        <dbReference type="EMBL" id="TPX09350.1"/>
    </source>
</evidence>
<feature type="transmembrane region" description="Helical" evidence="7">
    <location>
        <begin position="329"/>
        <end position="350"/>
    </location>
</feature>
<evidence type="ECO:0000256" key="4">
    <source>
        <dbReference type="ARBA" id="ARBA00022989"/>
    </source>
</evidence>
<dbReference type="OrthoDB" id="4161376at2759"/>
<evidence type="ECO:0000313" key="10">
    <source>
        <dbReference type="Proteomes" id="UP000319257"/>
    </source>
</evidence>
<feature type="transmembrane region" description="Helical" evidence="7">
    <location>
        <begin position="217"/>
        <end position="237"/>
    </location>
</feature>
<keyword evidence="5 7" id="KW-0472">Membrane</keyword>
<feature type="transmembrane region" description="Helical" evidence="7">
    <location>
        <begin position="185"/>
        <end position="205"/>
    </location>
</feature>
<dbReference type="InterPro" id="IPR053791">
    <property type="entry name" value="MFS_Tri12-like"/>
</dbReference>
<dbReference type="PANTHER" id="PTHR23501">
    <property type="entry name" value="MAJOR FACILITATOR SUPERFAMILY"/>
    <property type="match status" value="1"/>
</dbReference>
<evidence type="ECO:0000256" key="7">
    <source>
        <dbReference type="SAM" id="Phobius"/>
    </source>
</evidence>
<feature type="transmembrane region" description="Helical" evidence="7">
    <location>
        <begin position="286"/>
        <end position="308"/>
    </location>
</feature>
<keyword evidence="2" id="KW-0813">Transport</keyword>
<feature type="transmembrane region" description="Helical" evidence="7">
    <location>
        <begin position="155"/>
        <end position="173"/>
    </location>
</feature>
<dbReference type="InParanoid" id="A0A507AYM9"/>
<reference evidence="9 10" key="1">
    <citation type="submission" date="2019-06" db="EMBL/GenBank/DDBJ databases">
        <title>Draft genome sequence of the filamentous fungus Phialemoniopsis curvata isolated from diesel fuel.</title>
        <authorList>
            <person name="Varaljay V.A."/>
            <person name="Lyon W.J."/>
            <person name="Crouch A.L."/>
            <person name="Drake C.E."/>
            <person name="Hollomon J.M."/>
            <person name="Nadeau L.J."/>
            <person name="Nunn H.S."/>
            <person name="Stevenson B.S."/>
            <person name="Bojanowski C.L."/>
            <person name="Crookes-Goodson W.J."/>
        </authorList>
    </citation>
    <scope>NUCLEOTIDE SEQUENCE [LARGE SCALE GENOMIC DNA]</scope>
    <source>
        <strain evidence="9 10">D216</strain>
    </source>
</reference>
<dbReference type="InterPro" id="IPR010573">
    <property type="entry name" value="MFS_Str1/Tri12-like"/>
</dbReference>
<dbReference type="InterPro" id="IPR036259">
    <property type="entry name" value="MFS_trans_sf"/>
</dbReference>
<dbReference type="Gene3D" id="1.20.1250.20">
    <property type="entry name" value="MFS general substrate transporter like domains"/>
    <property type="match status" value="1"/>
</dbReference>
<feature type="transmembrane region" description="Helical" evidence="7">
    <location>
        <begin position="61"/>
        <end position="84"/>
    </location>
</feature>
<feature type="transmembrane region" description="Helical" evidence="7">
    <location>
        <begin position="104"/>
        <end position="122"/>
    </location>
</feature>
<feature type="domain" description="Major facilitator superfamily (MFS) profile" evidence="8">
    <location>
        <begin position="65"/>
        <end position="575"/>
    </location>
</feature>
<feature type="compositionally biased region" description="Basic and acidic residues" evidence="6">
    <location>
        <begin position="8"/>
        <end position="28"/>
    </location>
</feature>
<evidence type="ECO:0000256" key="2">
    <source>
        <dbReference type="ARBA" id="ARBA00022448"/>
    </source>
</evidence>
<evidence type="ECO:0000259" key="8">
    <source>
        <dbReference type="PROSITE" id="PS50850"/>
    </source>
</evidence>
<gene>
    <name evidence="9" type="ORF">E0L32_009394</name>
</gene>
<dbReference type="SUPFAM" id="SSF103473">
    <property type="entry name" value="MFS general substrate transporter"/>
    <property type="match status" value="1"/>
</dbReference>
<dbReference type="GeneID" id="41976841"/>
<dbReference type="CDD" id="cd06179">
    <property type="entry name" value="MFS_TRI12_like"/>
    <property type="match status" value="1"/>
</dbReference>
<dbReference type="PROSITE" id="PS50850">
    <property type="entry name" value="MFS"/>
    <property type="match status" value="1"/>
</dbReference>
<dbReference type="Proteomes" id="UP000319257">
    <property type="component" value="Unassembled WGS sequence"/>
</dbReference>
<comment type="subcellular location">
    <subcellularLocation>
        <location evidence="1">Membrane</location>
        <topology evidence="1">Multi-pass membrane protein</topology>
    </subcellularLocation>
</comment>
<feature type="transmembrane region" description="Helical" evidence="7">
    <location>
        <begin position="129"/>
        <end position="149"/>
    </location>
</feature>
<feature type="transmembrane region" description="Helical" evidence="7">
    <location>
        <begin position="396"/>
        <end position="414"/>
    </location>
</feature>
<evidence type="ECO:0000256" key="1">
    <source>
        <dbReference type="ARBA" id="ARBA00004141"/>
    </source>
</evidence>
<dbReference type="AlphaFoldDB" id="A0A507AYM9"/>
<sequence length="603" mass="64704">MDTAQRSESNEDAKRHEAGAPSSEHIDDGTPPAPSTAMYLEHGIQPIDEVTLPKGYFYSPLILGTFFAAALGLTCGVSAFAMIAPNLNLINADIGPSANITWVAIVYNLMMGLGCTLVGRITDIFGRRWFFVGGSLLAVVGNIVCSRASTVPIMIGGMTMIGFATASQASYFFVVGELVPIRWRFLVSGLVYLIGTPFNIFGAKLGPVIVQNLGWRWIFYIMILLNGVGCTCWFLFYHPPTFVMLQHGHSAKELVLGFDYVGFVLFSGGITLLILGLSWGGTLYDWGSAHIICTLTIGGVLLILFWLYELLAKPNEPYIPMKLFRRRGYNAAVLSVSVVAMGYYGFSIFWPQEAATLYPSSPSTNGWMNLAASGMFAFGDLVGLLVASFIRRRLRFFLIGCMILATVFGGTVSVGTQHNKGTTVTLLALCCFSLGLVESIVQVLAGIAIEDQNDIGTAIGLSASGRAFGGALATTIYSTVLTNRLKTTIPALVPAAVVKAGLPQTSVPLLLEAFQGLLPADKVPGLTPSIMAIGMDAYQTASAQAYKTCFLTSIAFTGLGLIAVLFCEDVDPKSDHIVAKELHSKSDEKRLESEAVHVEKQGA</sequence>
<dbReference type="Pfam" id="PF06609">
    <property type="entry name" value="TRI12"/>
    <property type="match status" value="1"/>
</dbReference>
<dbReference type="GO" id="GO:0005886">
    <property type="term" value="C:plasma membrane"/>
    <property type="evidence" value="ECO:0007669"/>
    <property type="project" value="TreeGrafter"/>
</dbReference>
<dbReference type="RefSeq" id="XP_030991061.1">
    <property type="nucleotide sequence ID" value="XM_031144354.1"/>
</dbReference>
<evidence type="ECO:0000256" key="3">
    <source>
        <dbReference type="ARBA" id="ARBA00022692"/>
    </source>
</evidence>
<organism evidence="9 10">
    <name type="scientific">Thyridium curvatum</name>
    <dbReference type="NCBI Taxonomy" id="1093900"/>
    <lineage>
        <taxon>Eukaryota</taxon>
        <taxon>Fungi</taxon>
        <taxon>Dikarya</taxon>
        <taxon>Ascomycota</taxon>
        <taxon>Pezizomycotina</taxon>
        <taxon>Sordariomycetes</taxon>
        <taxon>Sordariomycetidae</taxon>
        <taxon>Thyridiales</taxon>
        <taxon>Thyridiaceae</taxon>
        <taxon>Thyridium</taxon>
    </lineage>
</organism>
<protein>
    <recommendedName>
        <fullName evidence="8">Major facilitator superfamily (MFS) profile domain-containing protein</fullName>
    </recommendedName>
</protein>
<keyword evidence="4 7" id="KW-1133">Transmembrane helix</keyword>
<evidence type="ECO:0000256" key="6">
    <source>
        <dbReference type="SAM" id="MobiDB-lite"/>
    </source>
</evidence>
<feature type="transmembrane region" description="Helical" evidence="7">
    <location>
        <begin position="370"/>
        <end position="389"/>
    </location>
</feature>
<feature type="region of interest" description="Disordered" evidence="6">
    <location>
        <begin position="1"/>
        <end position="32"/>
    </location>
</feature>
<dbReference type="EMBL" id="SKBQ01000068">
    <property type="protein sequence ID" value="TPX09350.1"/>
    <property type="molecule type" value="Genomic_DNA"/>
</dbReference>
<feature type="transmembrane region" description="Helical" evidence="7">
    <location>
        <begin position="545"/>
        <end position="566"/>
    </location>
</feature>
<name>A0A507AYM9_9PEZI</name>
<keyword evidence="10" id="KW-1185">Reference proteome</keyword>
<dbReference type="InterPro" id="IPR020846">
    <property type="entry name" value="MFS_dom"/>
</dbReference>
<keyword evidence="3 7" id="KW-0812">Transmembrane</keyword>
<dbReference type="PANTHER" id="PTHR23501:SF109">
    <property type="entry name" value="MAJOR FACILITATOR SUPERFAMILY (MFS) PROFILE DOMAIN-CONTAINING PROTEIN-RELATED"/>
    <property type="match status" value="1"/>
</dbReference>
<accession>A0A507AYM9</accession>
<evidence type="ECO:0000256" key="5">
    <source>
        <dbReference type="ARBA" id="ARBA00023136"/>
    </source>
</evidence>